<sequence>MSGSGDEFYFNIATGQVEQGKVSDWKDRMGPYPTREAAQRALDIAAARTKAWDEDDARER</sequence>
<reference evidence="1 2" key="1">
    <citation type="submission" date="2022-07" db="EMBL/GenBank/DDBJ databases">
        <title>Novel species in genus cellulomonas.</title>
        <authorList>
            <person name="Ye L."/>
        </authorList>
    </citation>
    <scope>NUCLEOTIDE SEQUENCE [LARGE SCALE GENOMIC DNA]</scope>
    <source>
        <strain evidence="2">zg-Y338</strain>
    </source>
</reference>
<evidence type="ECO:0000313" key="2">
    <source>
        <dbReference type="Proteomes" id="UP001316189"/>
    </source>
</evidence>
<dbReference type="EMBL" id="CP101988">
    <property type="protein sequence ID" value="UUI76490.1"/>
    <property type="molecule type" value="Genomic_DNA"/>
</dbReference>
<dbReference type="RefSeq" id="WP_227568767.1">
    <property type="nucleotide sequence ID" value="NZ_CP101988.1"/>
</dbReference>
<evidence type="ECO:0000313" key="1">
    <source>
        <dbReference type="EMBL" id="UUI76490.1"/>
    </source>
</evidence>
<gene>
    <name evidence="1" type="ORF">NP064_06285</name>
</gene>
<keyword evidence="2" id="KW-1185">Reference proteome</keyword>
<accession>A0ABY5L138</accession>
<organism evidence="1 2">
    <name type="scientific">Cellulomonas chengniuliangii</name>
    <dbReference type="NCBI Taxonomy" id="2968084"/>
    <lineage>
        <taxon>Bacteria</taxon>
        <taxon>Bacillati</taxon>
        <taxon>Actinomycetota</taxon>
        <taxon>Actinomycetes</taxon>
        <taxon>Micrococcales</taxon>
        <taxon>Cellulomonadaceae</taxon>
        <taxon>Cellulomonas</taxon>
    </lineage>
</organism>
<proteinExistence type="predicted"/>
<name>A0ABY5L138_9CELL</name>
<dbReference type="Proteomes" id="UP001316189">
    <property type="component" value="Chromosome"/>
</dbReference>
<protein>
    <submittedName>
        <fullName evidence="1">SPOR domain-containing protein</fullName>
    </submittedName>
</protein>